<feature type="region of interest" description="Disordered" evidence="1">
    <location>
        <begin position="197"/>
        <end position="371"/>
    </location>
</feature>
<dbReference type="AlphaFoldDB" id="A0AAV4PH42"/>
<organism evidence="3 4">
    <name type="scientific">Caerostris darwini</name>
    <dbReference type="NCBI Taxonomy" id="1538125"/>
    <lineage>
        <taxon>Eukaryota</taxon>
        <taxon>Metazoa</taxon>
        <taxon>Ecdysozoa</taxon>
        <taxon>Arthropoda</taxon>
        <taxon>Chelicerata</taxon>
        <taxon>Arachnida</taxon>
        <taxon>Araneae</taxon>
        <taxon>Araneomorphae</taxon>
        <taxon>Entelegynae</taxon>
        <taxon>Araneoidea</taxon>
        <taxon>Araneidae</taxon>
        <taxon>Caerostris</taxon>
    </lineage>
</organism>
<accession>A0AAV4PH42</accession>
<feature type="compositionally biased region" description="Polar residues" evidence="1">
    <location>
        <begin position="131"/>
        <end position="149"/>
    </location>
</feature>
<evidence type="ECO:0000313" key="3">
    <source>
        <dbReference type="EMBL" id="GIX95300.1"/>
    </source>
</evidence>
<comment type="caution">
    <text evidence="3">The sequence shown here is derived from an EMBL/GenBank/DDBJ whole genome shotgun (WGS) entry which is preliminary data.</text>
</comment>
<feature type="compositionally biased region" description="Polar residues" evidence="1">
    <location>
        <begin position="418"/>
        <end position="433"/>
    </location>
</feature>
<feature type="compositionally biased region" description="Low complexity" evidence="1">
    <location>
        <begin position="353"/>
        <end position="371"/>
    </location>
</feature>
<evidence type="ECO:0000313" key="4">
    <source>
        <dbReference type="Proteomes" id="UP001054837"/>
    </source>
</evidence>
<feature type="chain" id="PRO_5043472776" evidence="2">
    <location>
        <begin position="21"/>
        <end position="478"/>
    </location>
</feature>
<feature type="compositionally biased region" description="Polar residues" evidence="1">
    <location>
        <begin position="309"/>
        <end position="333"/>
    </location>
</feature>
<evidence type="ECO:0000256" key="2">
    <source>
        <dbReference type="SAM" id="SignalP"/>
    </source>
</evidence>
<feature type="compositionally biased region" description="Polar residues" evidence="1">
    <location>
        <begin position="398"/>
        <end position="410"/>
    </location>
</feature>
<proteinExistence type="predicted"/>
<name>A0AAV4PH42_9ARAC</name>
<gene>
    <name evidence="3" type="primary">CFB_12</name>
    <name evidence="3" type="ORF">CDAR_92511</name>
</gene>
<keyword evidence="4" id="KW-1185">Reference proteome</keyword>
<feature type="compositionally biased region" description="Polar residues" evidence="1">
    <location>
        <begin position="266"/>
        <end position="300"/>
    </location>
</feature>
<feature type="compositionally biased region" description="Low complexity" evidence="1">
    <location>
        <begin position="434"/>
        <end position="445"/>
    </location>
</feature>
<reference evidence="3 4" key="1">
    <citation type="submission" date="2021-06" db="EMBL/GenBank/DDBJ databases">
        <title>Caerostris darwini draft genome.</title>
        <authorList>
            <person name="Kono N."/>
            <person name="Arakawa K."/>
        </authorList>
    </citation>
    <scope>NUCLEOTIDE SEQUENCE [LARGE SCALE GENOMIC DNA]</scope>
</reference>
<feature type="region of interest" description="Disordered" evidence="1">
    <location>
        <begin position="392"/>
        <end position="478"/>
    </location>
</feature>
<feature type="compositionally biased region" description="Basic and acidic residues" evidence="1">
    <location>
        <begin position="231"/>
        <end position="241"/>
    </location>
</feature>
<dbReference type="EMBL" id="BPLQ01002713">
    <property type="protein sequence ID" value="GIX95300.1"/>
    <property type="molecule type" value="Genomic_DNA"/>
</dbReference>
<dbReference type="Proteomes" id="UP001054837">
    <property type="component" value="Unassembled WGS sequence"/>
</dbReference>
<sequence length="478" mass="53650">MGTSLFILICSAAILYDADASPLWSWSTFKSIPYNNEFKDCFTGQCLQAWRCPENAVAVETTTACSERKYGPWVCCVPHSEVPSTAEPPAVIKKVAELLPDGYENSNSSVEEESPTPDWVYVAKKDDLNRENNNASSSLSRQNRPNANIINYGRSHGYSSHHSHGGANGGARNVRNFNNQNEYEKGAPESSLIENKWHDPTFDEHPNKDIPESRQYGHASNSWTKSTKNSWDVDHNQDYSRGHTGNHIVKTTPQSRRSTTKKSWDSDYTSSRKTTNKPTPSSRWSPTKDSWDNDYSSSKRTTTREVKPTPSSRWSSTKESWNRDQTFTIQTNSWEDKATPNVWEKTTKKPWDSTTSTRKSSKTSGYGTTSKSWAKSTKASWDWDIASSTEKSTTASSWVGSTKDSWNLDSNSERKSTPSHQGNSATKRPASNISTRKSTRSSTTTAAYPGRQTVQNGPTRPTTRSSTRNPEFGKHRKF</sequence>
<feature type="compositionally biased region" description="Basic and acidic residues" evidence="1">
    <location>
        <begin position="197"/>
        <end position="212"/>
    </location>
</feature>
<feature type="signal peptide" evidence="2">
    <location>
        <begin position="1"/>
        <end position="20"/>
    </location>
</feature>
<keyword evidence="2" id="KW-0732">Signal</keyword>
<feature type="compositionally biased region" description="Polar residues" evidence="1">
    <location>
        <begin position="218"/>
        <end position="230"/>
    </location>
</feature>
<protein>
    <submittedName>
        <fullName evidence="3">Clotting factor B</fullName>
    </submittedName>
</protein>
<feature type="region of interest" description="Disordered" evidence="1">
    <location>
        <begin position="130"/>
        <end position="175"/>
    </location>
</feature>
<feature type="compositionally biased region" description="Low complexity" evidence="1">
    <location>
        <begin position="458"/>
        <end position="468"/>
    </location>
</feature>
<evidence type="ECO:0000256" key="1">
    <source>
        <dbReference type="SAM" id="MobiDB-lite"/>
    </source>
</evidence>